<organism evidence="4 5">
    <name type="scientific">Xanthomonas oryzae pv. oryzae (strain KACC10331 / KXO85)</name>
    <dbReference type="NCBI Taxonomy" id="291331"/>
    <lineage>
        <taxon>Bacteria</taxon>
        <taxon>Pseudomonadati</taxon>
        <taxon>Pseudomonadota</taxon>
        <taxon>Gammaproteobacteria</taxon>
        <taxon>Lysobacterales</taxon>
        <taxon>Lysobacteraceae</taxon>
        <taxon>Xanthomonas</taxon>
    </lineage>
</organism>
<evidence type="ECO:0000256" key="1">
    <source>
        <dbReference type="ARBA" id="ARBA00006484"/>
    </source>
</evidence>
<dbReference type="Gene3D" id="3.40.50.720">
    <property type="entry name" value="NAD(P)-binding Rossmann-like Domain"/>
    <property type="match status" value="1"/>
</dbReference>
<dbReference type="InterPro" id="IPR057326">
    <property type="entry name" value="KR_dom"/>
</dbReference>
<dbReference type="PRINTS" id="PR00081">
    <property type="entry name" value="GDHRDH"/>
</dbReference>
<accession>Q5GZM4</accession>
<name>Q5GZM4_XANOR</name>
<dbReference type="InterPro" id="IPR036291">
    <property type="entry name" value="NAD(P)-bd_dom_sf"/>
</dbReference>
<dbReference type="GO" id="GO:0016491">
    <property type="term" value="F:oxidoreductase activity"/>
    <property type="evidence" value="ECO:0007669"/>
    <property type="project" value="UniProtKB-KW"/>
</dbReference>
<dbReference type="CDD" id="cd05233">
    <property type="entry name" value="SDR_c"/>
    <property type="match status" value="1"/>
</dbReference>
<evidence type="ECO:0000313" key="4">
    <source>
        <dbReference type="EMBL" id="AAW75847.1"/>
    </source>
</evidence>
<dbReference type="InterPro" id="IPR002347">
    <property type="entry name" value="SDR_fam"/>
</dbReference>
<gene>
    <name evidence="4" type="primary">fabG</name>
    <name evidence="4" type="ordered locus">XOO2593</name>
</gene>
<sequence length="284" mass="30124">MRLWHWLVVGHVPGGYRRCGVSGLDRVVNIALDQNDPFSLQGKRILVTGASSGIGRQIALSCAQIGAQLVITGRNEGRLAETFALLEGTGHAQVIANLDKQEDIDHLVTSVGVLDGVAHAAGIARLAPFRMINRAHLDETFASNVYAPLLLTRGLLAKKRINANGSILLISAVGSHIGPVATAAYSASKAALLGAMRTLALEVAKHGIRANCIVPGYVRTPMLEGLKQSGGSIDEHAKLTPLGLGEPEDVAYAAVFYLSDASRWVTRNYFLVDGGLTVPMDVYA</sequence>
<keyword evidence="5" id="KW-1185">Reference proteome</keyword>
<keyword evidence="2" id="KW-0560">Oxidoreductase</keyword>
<dbReference type="SUPFAM" id="SSF51735">
    <property type="entry name" value="NAD(P)-binding Rossmann-fold domains"/>
    <property type="match status" value="1"/>
</dbReference>
<evidence type="ECO:0000256" key="2">
    <source>
        <dbReference type="ARBA" id="ARBA00023002"/>
    </source>
</evidence>
<dbReference type="HOGENOM" id="CLU_010194_1_0_6"/>
<dbReference type="SMART" id="SM00822">
    <property type="entry name" value="PKS_KR"/>
    <property type="match status" value="1"/>
</dbReference>
<dbReference type="KEGG" id="xoo:XOO2593"/>
<feature type="domain" description="Ketoreductase" evidence="3">
    <location>
        <begin position="43"/>
        <end position="221"/>
    </location>
</feature>
<protein>
    <submittedName>
        <fullName evidence="4">3-oxoacyl-reductase</fullName>
    </submittedName>
</protein>
<dbReference type="Pfam" id="PF13561">
    <property type="entry name" value="adh_short_C2"/>
    <property type="match status" value="1"/>
</dbReference>
<dbReference type="PANTHER" id="PTHR43477:SF1">
    <property type="entry name" value="DIHYDROANTICAPSIN 7-DEHYDROGENASE"/>
    <property type="match status" value="1"/>
</dbReference>
<proteinExistence type="inferred from homology"/>
<dbReference type="PRINTS" id="PR00080">
    <property type="entry name" value="SDRFAMILY"/>
</dbReference>
<comment type="similarity">
    <text evidence="1">Belongs to the short-chain dehydrogenases/reductases (SDR) family.</text>
</comment>
<dbReference type="EMBL" id="AE013598">
    <property type="protein sequence ID" value="AAW75847.1"/>
    <property type="molecule type" value="Genomic_DNA"/>
</dbReference>
<dbReference type="STRING" id="291331.XOO2593"/>
<dbReference type="FunFam" id="3.40.50.720:FF:000084">
    <property type="entry name" value="Short-chain dehydrogenase reductase"/>
    <property type="match status" value="1"/>
</dbReference>
<reference evidence="4 5" key="1">
    <citation type="journal article" date="2005" name="Nucleic Acids Res.">
        <title>The genome sequence of Xanthomonas oryzae pathovar oryzae KACC10331, the bacterial blight pathogen of rice.</title>
        <authorList>
            <person name="Lee B.M."/>
            <person name="Park Y.J."/>
            <person name="Park D.S."/>
            <person name="Kang H.W."/>
            <person name="Kim J.G."/>
            <person name="Song E.S."/>
            <person name="Park I.C."/>
            <person name="Yoon U.H."/>
            <person name="Hahn J.H."/>
            <person name="Koo B.S."/>
            <person name="Lee G.B."/>
            <person name="Kim H."/>
            <person name="Park H.S."/>
            <person name="Yoon K.O."/>
            <person name="Kim J.H."/>
            <person name="Jung C.H."/>
            <person name="Koh N.H."/>
            <person name="Seo J.S."/>
            <person name="Go S.J."/>
        </authorList>
    </citation>
    <scope>NUCLEOTIDE SEQUENCE [LARGE SCALE GENOMIC DNA]</scope>
    <source>
        <strain evidence="5">KACC10331 / KXO85</strain>
    </source>
</reference>
<dbReference type="PANTHER" id="PTHR43477">
    <property type="entry name" value="DIHYDROANTICAPSIN 7-DEHYDROGENASE"/>
    <property type="match status" value="1"/>
</dbReference>
<dbReference type="InterPro" id="IPR051122">
    <property type="entry name" value="SDR_DHRS6-like"/>
</dbReference>
<evidence type="ECO:0000259" key="3">
    <source>
        <dbReference type="SMART" id="SM00822"/>
    </source>
</evidence>
<evidence type="ECO:0000313" key="5">
    <source>
        <dbReference type="Proteomes" id="UP000006735"/>
    </source>
</evidence>
<dbReference type="Proteomes" id="UP000006735">
    <property type="component" value="Chromosome"/>
</dbReference>
<dbReference type="AlphaFoldDB" id="Q5GZM4"/>